<reference evidence="2 3" key="1">
    <citation type="submission" date="2020-01" db="EMBL/GenBank/DDBJ databases">
        <title>Genomes assembled from Gulf of Kutch pelagic sediment metagenomes.</title>
        <authorList>
            <person name="Chandrashekar M."/>
            <person name="Mahajan M.S."/>
            <person name="Dave K.J."/>
            <person name="Vatsa P."/>
            <person name="Nathani N.M."/>
        </authorList>
    </citation>
    <scope>NUCLEOTIDE SEQUENCE [LARGE SCALE GENOMIC DNA]</scope>
    <source>
        <strain evidence="2">KS3-K002</strain>
    </source>
</reference>
<protein>
    <recommendedName>
        <fullName evidence="1">Mannosylglycerate hydrolase MGH1-like glycoside hydrolase domain-containing protein</fullName>
    </recommendedName>
</protein>
<gene>
    <name evidence="2" type="ORF">GWO12_07005</name>
</gene>
<dbReference type="InterPro" id="IPR012341">
    <property type="entry name" value="6hp_glycosidase-like_sf"/>
</dbReference>
<evidence type="ECO:0000313" key="2">
    <source>
        <dbReference type="EMBL" id="NIR74848.1"/>
    </source>
</evidence>
<dbReference type="EMBL" id="JAACAK010000049">
    <property type="protein sequence ID" value="NIR74848.1"/>
    <property type="molecule type" value="Genomic_DNA"/>
</dbReference>
<evidence type="ECO:0000313" key="3">
    <source>
        <dbReference type="Proteomes" id="UP000702544"/>
    </source>
</evidence>
<dbReference type="InterPro" id="IPR008928">
    <property type="entry name" value="6-hairpin_glycosidase_sf"/>
</dbReference>
<proteinExistence type="predicted"/>
<dbReference type="SUPFAM" id="SSF48208">
    <property type="entry name" value="Six-hairpin glycosidases"/>
    <property type="match status" value="1"/>
</dbReference>
<sequence length="876" mass="97335">MLRTTLLALVPMAMMPWTGVDVRAQGVPKFDIEVSSIQLEGIARPGVYLGGVGREAAFFGAETGAFEAWAWPVKLLHDFELSFKIPDYSEPIPGASVARRVIVRPELQTVVYSHATFTVKQHILVPLHEPGVIVLLDVDAVRPLEIVASFHADLDLMWPAGIGGQYAFWWADRNRFLLSESRREYNGYVGSPFAHEGSTHPAHAAPDAPSVFRVTVDDEVVSSRFIPIVIAGGVMPRDSLELIYERLLGDAEAYYKERLEHGRHLREDLASVQTPDTILDLALEWAKVNLDGSLACNPDLGCGMVAGYGPSGRGRRPGFGWFFGGDASINALGITPYGDFDLVRAGLDFQRRNRRDDGKMPHEVTQSAMRTRKDWFTEFPYAYYHADTTPYWLVALWSYWLQSADTAFVRDSWEGVRAAYDWCVEHDSDGDRIVDNTAGGLGAIEVGGLGESLHQDIYLAAVSVQSLRAVSELAGALGASELAAEADRYYEEARTNFQREYYVEDLDAYAFGILQGGHTNPAMTVWPATAGSFGLLEPRHARRNLDAFASHRMATDWGTRILSSEHELYDPLHYNNGAVWGFVTGFAGWALFNYDRPHAGFAALWANARSTFYDALGRNPELQSGAFRRTLDTTVPHQFFATSMIPTPLLRGLFGLEADAPRATLAFAPRLPADWNWAKVRNYPVGEDRVDIEIYSNVRLRTDADGDTARLFQANFRPGKQDSRLRVRFAPRLPPGSEVVRIEVDREAVEFEQSRGRHATGVSLDAIEATHGASVDVWYRPGVAVAPRRPRPLEGEASDDVRIIDYSYDGEDGVYTLRVEGRAGRTYTIQLISTADAPRDVRGAQLSEAGAGRYILTVAIDEDAGWHAREIRFRKP</sequence>
<dbReference type="AlphaFoldDB" id="A0AAE4Z8C2"/>
<dbReference type="Gene3D" id="1.50.10.10">
    <property type="match status" value="1"/>
</dbReference>
<dbReference type="Proteomes" id="UP000702544">
    <property type="component" value="Unassembled WGS sequence"/>
</dbReference>
<evidence type="ECO:0000259" key="1">
    <source>
        <dbReference type="Pfam" id="PF22422"/>
    </source>
</evidence>
<dbReference type="InterPro" id="IPR054491">
    <property type="entry name" value="MGH1-like_GH"/>
</dbReference>
<feature type="domain" description="Mannosylglycerate hydrolase MGH1-like glycoside hydrolase" evidence="1">
    <location>
        <begin position="326"/>
        <end position="595"/>
    </location>
</feature>
<comment type="caution">
    <text evidence="2">The sequence shown here is derived from an EMBL/GenBank/DDBJ whole genome shotgun (WGS) entry which is preliminary data.</text>
</comment>
<dbReference type="GO" id="GO:0005975">
    <property type="term" value="P:carbohydrate metabolic process"/>
    <property type="evidence" value="ECO:0007669"/>
    <property type="project" value="InterPro"/>
</dbReference>
<dbReference type="Pfam" id="PF22422">
    <property type="entry name" value="MGH1-like_GH"/>
    <property type="match status" value="1"/>
</dbReference>
<accession>A0AAE4Z8C2</accession>
<name>A0AAE4Z8C2_9BACT</name>
<organism evidence="2 3">
    <name type="scientific">Candidatus Kutchimonas denitrificans</name>
    <dbReference type="NCBI Taxonomy" id="3056748"/>
    <lineage>
        <taxon>Bacteria</taxon>
        <taxon>Pseudomonadati</taxon>
        <taxon>Gemmatimonadota</taxon>
        <taxon>Gemmatimonadia</taxon>
        <taxon>Candidatus Palauibacterales</taxon>
        <taxon>Candidatus Palauibacteraceae</taxon>
        <taxon>Candidatus Kutchimonas</taxon>
    </lineage>
</organism>